<dbReference type="PROSITE" id="PS51257">
    <property type="entry name" value="PROKAR_LIPOPROTEIN"/>
    <property type="match status" value="1"/>
</dbReference>
<gene>
    <name evidence="1" type="ORF">N866_17825</name>
</gene>
<name>A0A021VUV3_9CELL</name>
<dbReference type="Proteomes" id="UP000019753">
    <property type="component" value="Unassembled WGS sequence"/>
</dbReference>
<evidence type="ECO:0000313" key="1">
    <source>
        <dbReference type="EMBL" id="EYR63840.1"/>
    </source>
</evidence>
<proteinExistence type="predicted"/>
<dbReference type="AlphaFoldDB" id="A0A021VUV3"/>
<comment type="caution">
    <text evidence="1">The sequence shown here is derived from an EMBL/GenBank/DDBJ whole genome shotgun (WGS) entry which is preliminary data.</text>
</comment>
<keyword evidence="2" id="KW-1185">Reference proteome</keyword>
<dbReference type="RefSeq" id="WP_052022582.1">
    <property type="nucleotide sequence ID" value="NZ_AXCW01000065.1"/>
</dbReference>
<accession>A0A021VUV3</accession>
<protein>
    <submittedName>
        <fullName evidence="1">Lipoprotein</fullName>
    </submittedName>
</protein>
<organism evidence="1 2">
    <name type="scientific">Actinotalea ferrariae CF5-4</name>
    <dbReference type="NCBI Taxonomy" id="948458"/>
    <lineage>
        <taxon>Bacteria</taxon>
        <taxon>Bacillati</taxon>
        <taxon>Actinomycetota</taxon>
        <taxon>Actinomycetes</taxon>
        <taxon>Micrococcales</taxon>
        <taxon>Cellulomonadaceae</taxon>
        <taxon>Actinotalea</taxon>
    </lineage>
</organism>
<sequence length="180" mass="18121">MTTHRATHRETRRATRTGRLAAGTLLAASALITGCSATNPITTDIAYPPSHGLPVDISETAGLVNLMVLTAEEGGTGALYGAAWNNNTVPVDVTVALPDGTVLGTVAVPAGGTVTLGSAQEEQVRVPDVPVPPGAVMELVVGTDRGGQVTAAVPVLDGTLPPYDPLVPVAPSDRDGAAQS</sequence>
<dbReference type="OrthoDB" id="3267550at2"/>
<evidence type="ECO:0000313" key="2">
    <source>
        <dbReference type="Proteomes" id="UP000019753"/>
    </source>
</evidence>
<reference evidence="1 2" key="1">
    <citation type="submission" date="2014-01" db="EMBL/GenBank/DDBJ databases">
        <title>Actinotalea ferrariae CF5-4.</title>
        <authorList>
            <person name="Chen F."/>
            <person name="Li Y."/>
            <person name="Wang G."/>
        </authorList>
    </citation>
    <scope>NUCLEOTIDE SEQUENCE [LARGE SCALE GENOMIC DNA]</scope>
    <source>
        <strain evidence="1 2">CF5-4</strain>
    </source>
</reference>
<keyword evidence="1" id="KW-0449">Lipoprotein</keyword>
<dbReference type="EMBL" id="AXCW01000065">
    <property type="protein sequence ID" value="EYR63840.1"/>
    <property type="molecule type" value="Genomic_DNA"/>
</dbReference>